<evidence type="ECO:0000313" key="3">
    <source>
        <dbReference type="Proteomes" id="UP000274822"/>
    </source>
</evidence>
<comment type="caution">
    <text evidence="2">The sequence shown here is derived from an EMBL/GenBank/DDBJ whole genome shotgun (WGS) entry which is preliminary data.</text>
</comment>
<feature type="transmembrane region" description="Helical" evidence="1">
    <location>
        <begin position="68"/>
        <end position="85"/>
    </location>
</feature>
<gene>
    <name evidence="2" type="ORF">BC938DRAFT_475572</name>
</gene>
<accession>A0A433PS78</accession>
<proteinExistence type="predicted"/>
<organism evidence="2 3">
    <name type="scientific">Jimgerdemannia flammicorona</name>
    <dbReference type="NCBI Taxonomy" id="994334"/>
    <lineage>
        <taxon>Eukaryota</taxon>
        <taxon>Fungi</taxon>
        <taxon>Fungi incertae sedis</taxon>
        <taxon>Mucoromycota</taxon>
        <taxon>Mucoromycotina</taxon>
        <taxon>Endogonomycetes</taxon>
        <taxon>Endogonales</taxon>
        <taxon>Endogonaceae</taxon>
        <taxon>Jimgerdemannia</taxon>
    </lineage>
</organism>
<feature type="transmembrane region" description="Helical" evidence="1">
    <location>
        <begin position="42"/>
        <end position="61"/>
    </location>
</feature>
<dbReference type="EMBL" id="RBNJ01021084">
    <property type="protein sequence ID" value="RUS20376.1"/>
    <property type="molecule type" value="Genomic_DNA"/>
</dbReference>
<dbReference type="Proteomes" id="UP000274822">
    <property type="component" value="Unassembled WGS sequence"/>
</dbReference>
<keyword evidence="3" id="KW-1185">Reference proteome</keyword>
<reference evidence="2 3" key="1">
    <citation type="journal article" date="2018" name="New Phytol.">
        <title>Phylogenomics of Endogonaceae and evolution of mycorrhizas within Mucoromycota.</title>
        <authorList>
            <person name="Chang Y."/>
            <person name="Desiro A."/>
            <person name="Na H."/>
            <person name="Sandor L."/>
            <person name="Lipzen A."/>
            <person name="Clum A."/>
            <person name="Barry K."/>
            <person name="Grigoriev I.V."/>
            <person name="Martin F.M."/>
            <person name="Stajich J.E."/>
            <person name="Smith M.E."/>
            <person name="Bonito G."/>
            <person name="Spatafora J.W."/>
        </authorList>
    </citation>
    <scope>NUCLEOTIDE SEQUENCE [LARGE SCALE GENOMIC DNA]</scope>
    <source>
        <strain evidence="2 3">AD002</strain>
    </source>
</reference>
<keyword evidence="1" id="KW-0472">Membrane</keyword>
<sequence length="168" mass="18878">MGTFNFIQSLQNSILVSPIYTNPFPILIDTAPSLSTVPTRPGFAFLMAIGIIYFICLYKELRWMASRLMRHFFVRGALLMVANHLMKPVHFVTIVLFVLGINFFLSALASPLANHLYTRRVRSPTAHNETGVPKIAEAEARTVRIRIFGLLVLAVVFCEQYRAYAGTG</sequence>
<dbReference type="AlphaFoldDB" id="A0A433PS78"/>
<evidence type="ECO:0000256" key="1">
    <source>
        <dbReference type="SAM" id="Phobius"/>
    </source>
</evidence>
<protein>
    <submittedName>
        <fullName evidence="2">Uncharacterized protein</fullName>
    </submittedName>
</protein>
<keyword evidence="1" id="KW-0812">Transmembrane</keyword>
<name>A0A433PS78_9FUNG</name>
<feature type="transmembrane region" description="Helical" evidence="1">
    <location>
        <begin position="91"/>
        <end position="113"/>
    </location>
</feature>
<evidence type="ECO:0000313" key="2">
    <source>
        <dbReference type="EMBL" id="RUS20376.1"/>
    </source>
</evidence>
<keyword evidence="1" id="KW-1133">Transmembrane helix</keyword>